<dbReference type="GO" id="GO:0009734">
    <property type="term" value="P:auxin-activated signaling pathway"/>
    <property type="evidence" value="ECO:0007669"/>
    <property type="project" value="TreeGrafter"/>
</dbReference>
<feature type="domain" description="VAN3-binding protein-like auxin canalisation" evidence="1">
    <location>
        <begin position="93"/>
        <end position="123"/>
    </location>
</feature>
<reference evidence="3 4" key="1">
    <citation type="journal article" date="2021" name="Hortic Res">
        <title>The domestication of Cucurbita argyrosperma as revealed by the genome of its wild relative.</title>
        <authorList>
            <person name="Barrera-Redondo J."/>
            <person name="Sanchez-de la Vega G."/>
            <person name="Aguirre-Liguori J.A."/>
            <person name="Castellanos-Morales G."/>
            <person name="Gutierrez-Guerrero Y.T."/>
            <person name="Aguirre-Dugua X."/>
            <person name="Aguirre-Planter E."/>
            <person name="Tenaillon M.I."/>
            <person name="Lira-Saade R."/>
            <person name="Eguiarte L.E."/>
        </authorList>
    </citation>
    <scope>NUCLEOTIDE SEQUENCE [LARGE SCALE GENOMIC DNA]</scope>
    <source>
        <strain evidence="3">JBR-2021</strain>
    </source>
</reference>
<dbReference type="Pfam" id="PF05703">
    <property type="entry name" value="Auxin_canalis"/>
    <property type="match status" value="2"/>
</dbReference>
<dbReference type="PANTHER" id="PTHR31351">
    <property type="entry name" value="EXPRESSED PROTEIN"/>
    <property type="match status" value="1"/>
</dbReference>
<evidence type="ECO:0000313" key="4">
    <source>
        <dbReference type="Proteomes" id="UP000685013"/>
    </source>
</evidence>
<sequence length="438" mass="48289">MEGSPACPSVEKQLPSIQTTLMHGVCENAAEGIVLGKDVFCFEKHGCLIVLLWKVFGFFLGGKMEKGYIYGLKSMEEDEELKMVSSLPSIPQPRTPREPMEFLARTWSLSASEITKALAQKQKPLHIERSPITVPEAMVAPQLPGKIVSAWRVGSFGKWFNFPHKEAGNSIVKKKDRARIENARVHSALSVTALAAALAAVAAAEKSDSKMGMALASATEILASHCIEMAEFSGADHEQVSSVISSAVDVQSPGDLMTLTAAAATALRGEAAFRSRLLKEGRKIASVSPYDRIMAQNHWATAFSSHMEEQELPCVGELLQFTRKGTLRWKEVSVYINKKSQVVASIKSKHVGGTFSKKNKCVVYGLCDETSSWPYVRKRDILNEVYFGLKTAQGLLEFKCKNKIHKQSWVQGIQSLLHRVNCIETTRSLQILSFNESI</sequence>
<dbReference type="Pfam" id="PF08458">
    <property type="entry name" value="PH_2"/>
    <property type="match status" value="1"/>
</dbReference>
<gene>
    <name evidence="3" type="primary">VAB</name>
    <name evidence="3" type="ORF">SDJN03_23853</name>
</gene>
<dbReference type="InterPro" id="IPR013666">
    <property type="entry name" value="PH_pln"/>
</dbReference>
<accession>A0AAV6MEG9</accession>
<dbReference type="AlphaFoldDB" id="A0AAV6MEG9"/>
<organism evidence="3 4">
    <name type="scientific">Cucurbita argyrosperma subsp. sororia</name>
    <dbReference type="NCBI Taxonomy" id="37648"/>
    <lineage>
        <taxon>Eukaryota</taxon>
        <taxon>Viridiplantae</taxon>
        <taxon>Streptophyta</taxon>
        <taxon>Embryophyta</taxon>
        <taxon>Tracheophyta</taxon>
        <taxon>Spermatophyta</taxon>
        <taxon>Magnoliopsida</taxon>
        <taxon>eudicotyledons</taxon>
        <taxon>Gunneridae</taxon>
        <taxon>Pentapetalae</taxon>
        <taxon>rosids</taxon>
        <taxon>fabids</taxon>
        <taxon>Cucurbitales</taxon>
        <taxon>Cucurbitaceae</taxon>
        <taxon>Cucurbiteae</taxon>
        <taxon>Cucurbita</taxon>
    </lineage>
</organism>
<protein>
    <submittedName>
        <fullName evidence="3">VAN3-binding protein</fullName>
    </submittedName>
</protein>
<feature type="domain" description="Pleckstrin-like plant" evidence="2">
    <location>
        <begin position="317"/>
        <end position="420"/>
    </location>
</feature>
<dbReference type="GO" id="GO:0010087">
    <property type="term" value="P:phloem or xylem histogenesis"/>
    <property type="evidence" value="ECO:0007669"/>
    <property type="project" value="TreeGrafter"/>
</dbReference>
<evidence type="ECO:0000259" key="1">
    <source>
        <dbReference type="Pfam" id="PF05703"/>
    </source>
</evidence>
<dbReference type="GO" id="GO:0010305">
    <property type="term" value="P:leaf vascular tissue pattern formation"/>
    <property type="evidence" value="ECO:0007669"/>
    <property type="project" value="TreeGrafter"/>
</dbReference>
<dbReference type="EMBL" id="JAGKQH010000015">
    <property type="protein sequence ID" value="KAG6579405.1"/>
    <property type="molecule type" value="Genomic_DNA"/>
</dbReference>
<dbReference type="InterPro" id="IPR040269">
    <property type="entry name" value="VAB"/>
</dbReference>
<keyword evidence="4" id="KW-1185">Reference proteome</keyword>
<name>A0AAV6MEG9_9ROSI</name>
<evidence type="ECO:0000259" key="2">
    <source>
        <dbReference type="Pfam" id="PF08458"/>
    </source>
</evidence>
<comment type="caution">
    <text evidence="3">The sequence shown here is derived from an EMBL/GenBank/DDBJ whole genome shotgun (WGS) entry which is preliminary data.</text>
</comment>
<feature type="non-terminal residue" evidence="3">
    <location>
        <position position="1"/>
    </location>
</feature>
<feature type="domain" description="VAN3-binding protein-like auxin canalisation" evidence="1">
    <location>
        <begin position="154"/>
        <end position="292"/>
    </location>
</feature>
<dbReference type="PANTHER" id="PTHR31351:SF24">
    <property type="entry name" value="VAN3-BINDING PROTEIN-LIKE"/>
    <property type="match status" value="1"/>
</dbReference>
<proteinExistence type="predicted"/>
<evidence type="ECO:0000313" key="3">
    <source>
        <dbReference type="EMBL" id="KAG6579405.1"/>
    </source>
</evidence>
<dbReference type="InterPro" id="IPR008546">
    <property type="entry name" value="VAN3-bd-like_auxin_canal"/>
</dbReference>
<dbReference type="Proteomes" id="UP000685013">
    <property type="component" value="Chromosome 15"/>
</dbReference>